<dbReference type="EMBL" id="CP035708">
    <property type="protein sequence ID" value="QEM99523.1"/>
    <property type="molecule type" value="Genomic_DNA"/>
</dbReference>
<feature type="chain" id="PRO_5044618729" description="PEGA domain-containing protein" evidence="1">
    <location>
        <begin position="23"/>
        <end position="173"/>
    </location>
</feature>
<dbReference type="AlphaFoldDB" id="A0A5C1PYU7"/>
<reference evidence="2 5" key="2">
    <citation type="submission" date="2024-06" db="EMBL/GenBank/DDBJ databases">
        <title>Genomic Encyclopedia of Type Strains, Phase IV (KMG-IV): sequencing the most valuable type-strain genomes for metagenomic binning, comparative biology and taxonomic classification.</title>
        <authorList>
            <person name="Goeker M."/>
        </authorList>
    </citation>
    <scope>NUCLEOTIDE SEQUENCE [LARGE SCALE GENOMIC DNA]</scope>
    <source>
        <strain evidence="2 5">D-501</strain>
    </source>
</reference>
<dbReference type="KEGG" id="snn:EWH46_01200"/>
<keyword evidence="1" id="KW-0732">Signal</keyword>
<reference evidence="3 4" key="1">
    <citation type="submission" date="2019-02" db="EMBL/GenBank/DDBJ databases">
        <title>Complete Genome Sequence and Methylome Analysis of Sphaerotilus natans subsp. sulfidivorans D-507.</title>
        <authorList>
            <person name="Fomenkov A."/>
            <person name="Gridneva E."/>
            <person name="Smolyakov D."/>
            <person name="Dubinina G."/>
            <person name="Vincze T."/>
            <person name="Grabovich M."/>
            <person name="Roberts R.J."/>
        </authorList>
    </citation>
    <scope>NUCLEOTIDE SEQUENCE [LARGE SCALE GENOMIC DNA]</scope>
    <source>
        <strain evidence="3 4">D-507</strain>
    </source>
</reference>
<organism evidence="3 4">
    <name type="scientific">Sphaerotilus sulfidivorans</name>
    <dbReference type="NCBI Taxonomy" id="639200"/>
    <lineage>
        <taxon>Bacteria</taxon>
        <taxon>Pseudomonadati</taxon>
        <taxon>Pseudomonadota</taxon>
        <taxon>Betaproteobacteria</taxon>
        <taxon>Burkholderiales</taxon>
        <taxon>Sphaerotilaceae</taxon>
        <taxon>Sphaerotilus</taxon>
    </lineage>
</organism>
<gene>
    <name evidence="2" type="ORF">ABIC99_001662</name>
    <name evidence="3" type="ORF">EWH46_01200</name>
</gene>
<evidence type="ECO:0008006" key="6">
    <source>
        <dbReference type="Google" id="ProtNLM"/>
    </source>
</evidence>
<evidence type="ECO:0000313" key="5">
    <source>
        <dbReference type="Proteomes" id="UP001549111"/>
    </source>
</evidence>
<sequence>MISSSLRTLSAIALALSLSACATIMGQPTQLVPIASTPSDASISITDEAGLEVFRGRTPTSVTLPKSTGRYWGGKSFKVVITKDGYQAQTIPVTAAPNGWYLAGNFLFGGVIGWFIVDPLSGNMYTLSPDAISAQMSTSTAQNHNNRATDGSISIVLLQDVPAALRDKMVRVN</sequence>
<dbReference type="OrthoDB" id="8549440at2"/>
<dbReference type="Proteomes" id="UP001549111">
    <property type="component" value="Unassembled WGS sequence"/>
</dbReference>
<dbReference type="EMBL" id="JBEPLS010000005">
    <property type="protein sequence ID" value="MET3603849.1"/>
    <property type="molecule type" value="Genomic_DNA"/>
</dbReference>
<evidence type="ECO:0000313" key="4">
    <source>
        <dbReference type="Proteomes" id="UP000323522"/>
    </source>
</evidence>
<protein>
    <recommendedName>
        <fullName evidence="6">PEGA domain-containing protein</fullName>
    </recommendedName>
</protein>
<name>A0A5C1PYU7_9BURK</name>
<evidence type="ECO:0000313" key="3">
    <source>
        <dbReference type="EMBL" id="QEM99523.1"/>
    </source>
</evidence>
<evidence type="ECO:0000256" key="1">
    <source>
        <dbReference type="SAM" id="SignalP"/>
    </source>
</evidence>
<keyword evidence="5" id="KW-1185">Reference proteome</keyword>
<accession>A0A5C1PYU7</accession>
<dbReference type="RefSeq" id="WP_149502300.1">
    <property type="nucleotide sequence ID" value="NZ_CP035708.1"/>
</dbReference>
<feature type="signal peptide" evidence="1">
    <location>
        <begin position="1"/>
        <end position="22"/>
    </location>
</feature>
<evidence type="ECO:0000313" key="2">
    <source>
        <dbReference type="EMBL" id="MET3603849.1"/>
    </source>
</evidence>
<dbReference type="Proteomes" id="UP000323522">
    <property type="component" value="Chromosome"/>
</dbReference>
<dbReference type="PROSITE" id="PS51257">
    <property type="entry name" value="PROKAR_LIPOPROTEIN"/>
    <property type="match status" value="1"/>
</dbReference>
<proteinExistence type="predicted"/>